<evidence type="ECO:0000313" key="1">
    <source>
        <dbReference type="EMBL" id="KAG5441943.1"/>
    </source>
</evidence>
<keyword evidence="2" id="KW-1185">Reference proteome</keyword>
<comment type="caution">
    <text evidence="1">The sequence shown here is derived from an EMBL/GenBank/DDBJ whole genome shotgun (WGS) entry which is preliminary data.</text>
</comment>
<dbReference type="InParanoid" id="A0A3R7CI59"/>
<gene>
    <name evidence="1" type="ORF">CSKR_107977</name>
</gene>
<proteinExistence type="predicted"/>
<sequence length="203" mass="22828">MRILIRGRDGSSGYSENSLTVRSVVRIRPLPLDFPCLGLGNLALSQPSCFLLVAWQLGTKTVLQLNSYLFGYEGTCLTHNWWRTTHPSLQNSHRTGGRTAYYSTTSQEGSMLSHCVGLIIIDSMKSVFNTDALLPYNHDLVESLIVKQRIKVDGGETWCQLTTIIPKCLHLQTFTQAIRIETDNKNITDIGWQPYLAVSPTRR</sequence>
<reference evidence="1 2" key="1">
    <citation type="journal article" date="2018" name="Biotechnol. Adv.">
        <title>Improved genomic resources and new bioinformatic workflow for the carcinogenic parasite Clonorchis sinensis: Biotechnological implications.</title>
        <authorList>
            <person name="Wang D."/>
            <person name="Korhonen P.K."/>
            <person name="Gasser R.B."/>
            <person name="Young N.D."/>
        </authorList>
    </citation>
    <scope>NUCLEOTIDE SEQUENCE [LARGE SCALE GENOMIC DNA]</scope>
    <source>
        <strain evidence="1">Cs-k2</strain>
    </source>
</reference>
<reference evidence="1 2" key="2">
    <citation type="journal article" date="2021" name="Genomics">
        <title>High-quality reference genome for Clonorchis sinensis.</title>
        <authorList>
            <person name="Young N.D."/>
            <person name="Stroehlein A.J."/>
            <person name="Kinkar L."/>
            <person name="Wang T."/>
            <person name="Sohn W.M."/>
            <person name="Chang B.C.H."/>
            <person name="Kaur P."/>
            <person name="Weisz D."/>
            <person name="Dudchenko O."/>
            <person name="Aiden E.L."/>
            <person name="Korhonen P.K."/>
            <person name="Gasser R.B."/>
        </authorList>
    </citation>
    <scope>NUCLEOTIDE SEQUENCE [LARGE SCALE GENOMIC DNA]</scope>
    <source>
        <strain evidence="1">Cs-k2</strain>
    </source>
</reference>
<dbReference type="EMBL" id="NIRI02000076">
    <property type="protein sequence ID" value="KAG5441943.1"/>
    <property type="molecule type" value="Genomic_DNA"/>
</dbReference>
<organism evidence="1 2">
    <name type="scientific">Clonorchis sinensis</name>
    <name type="common">Chinese liver fluke</name>
    <dbReference type="NCBI Taxonomy" id="79923"/>
    <lineage>
        <taxon>Eukaryota</taxon>
        <taxon>Metazoa</taxon>
        <taxon>Spiralia</taxon>
        <taxon>Lophotrochozoa</taxon>
        <taxon>Platyhelminthes</taxon>
        <taxon>Trematoda</taxon>
        <taxon>Digenea</taxon>
        <taxon>Opisthorchiida</taxon>
        <taxon>Opisthorchiata</taxon>
        <taxon>Opisthorchiidae</taxon>
        <taxon>Clonorchis</taxon>
    </lineage>
</organism>
<protein>
    <submittedName>
        <fullName evidence="1">Uncharacterized protein</fullName>
    </submittedName>
</protein>
<dbReference type="AlphaFoldDB" id="A0A3R7CI59"/>
<name>A0A3R7CI59_CLOSI</name>
<evidence type="ECO:0000313" key="2">
    <source>
        <dbReference type="Proteomes" id="UP000286415"/>
    </source>
</evidence>
<accession>A0A3R7CI59</accession>
<dbReference type="Proteomes" id="UP000286415">
    <property type="component" value="Unassembled WGS sequence"/>
</dbReference>
<feature type="non-terminal residue" evidence="1">
    <location>
        <position position="203"/>
    </location>
</feature>